<dbReference type="AlphaFoldDB" id="A0AAN7GXZ8"/>
<comment type="caution">
    <text evidence="1">The sequence shown here is derived from an EMBL/GenBank/DDBJ whole genome shotgun (WGS) entry which is preliminary data.</text>
</comment>
<name>A0AAN7GXZ8_9MYRT</name>
<dbReference type="Proteomes" id="UP001345219">
    <property type="component" value="Chromosome 10"/>
</dbReference>
<sequence length="101" mass="11545">MCCRFSQRQIAFSIRKNQNKDIHNCLNIDGRLSSPSNYHRENGGTIIPFVKCEAKIAAKGKVQSMVHRLHNLNKKRQVNPLKVIKKCGHMTIGCISRNKKD</sequence>
<organism evidence="1 2">
    <name type="scientific">Trapa incisa</name>
    <dbReference type="NCBI Taxonomy" id="236973"/>
    <lineage>
        <taxon>Eukaryota</taxon>
        <taxon>Viridiplantae</taxon>
        <taxon>Streptophyta</taxon>
        <taxon>Embryophyta</taxon>
        <taxon>Tracheophyta</taxon>
        <taxon>Spermatophyta</taxon>
        <taxon>Magnoliopsida</taxon>
        <taxon>eudicotyledons</taxon>
        <taxon>Gunneridae</taxon>
        <taxon>Pentapetalae</taxon>
        <taxon>rosids</taxon>
        <taxon>malvids</taxon>
        <taxon>Myrtales</taxon>
        <taxon>Lythraceae</taxon>
        <taxon>Trapa</taxon>
    </lineage>
</organism>
<evidence type="ECO:0000313" key="2">
    <source>
        <dbReference type="Proteomes" id="UP001345219"/>
    </source>
</evidence>
<evidence type="ECO:0000313" key="1">
    <source>
        <dbReference type="EMBL" id="KAK4746234.1"/>
    </source>
</evidence>
<accession>A0AAN7GXZ8</accession>
<reference evidence="1 2" key="1">
    <citation type="journal article" date="2023" name="Hortic Res">
        <title>Pangenome of water caltrop reveals structural variations and asymmetric subgenome divergence after allopolyploidization.</title>
        <authorList>
            <person name="Zhang X."/>
            <person name="Chen Y."/>
            <person name="Wang L."/>
            <person name="Yuan Y."/>
            <person name="Fang M."/>
            <person name="Shi L."/>
            <person name="Lu R."/>
            <person name="Comes H.P."/>
            <person name="Ma Y."/>
            <person name="Chen Y."/>
            <person name="Huang G."/>
            <person name="Zhou Y."/>
            <person name="Zheng Z."/>
            <person name="Qiu Y."/>
        </authorList>
    </citation>
    <scope>NUCLEOTIDE SEQUENCE [LARGE SCALE GENOMIC DNA]</scope>
    <source>
        <tissue evidence="1">Roots</tissue>
    </source>
</reference>
<protein>
    <submittedName>
        <fullName evidence="1">Uncharacterized protein</fullName>
    </submittedName>
</protein>
<keyword evidence="2" id="KW-1185">Reference proteome</keyword>
<proteinExistence type="predicted"/>
<gene>
    <name evidence="1" type="ORF">SAY87_012546</name>
</gene>
<dbReference type="EMBL" id="JAXIOK010000021">
    <property type="protein sequence ID" value="KAK4746234.1"/>
    <property type="molecule type" value="Genomic_DNA"/>
</dbReference>